<evidence type="ECO:0000313" key="3">
    <source>
        <dbReference type="Proteomes" id="UP000736787"/>
    </source>
</evidence>
<dbReference type="AlphaFoldDB" id="A0A8T1BHM4"/>
<comment type="caution">
    <text evidence="1">The sequence shown here is derived from an EMBL/GenBank/DDBJ whole genome shotgun (WGS) entry which is preliminary data.</text>
</comment>
<gene>
    <name evidence="1" type="ORF">PC117_g21629</name>
    <name evidence="2" type="ORF">PC129_g20027</name>
</gene>
<accession>A0A8T1BHM4</accession>
<dbReference type="EMBL" id="RCMK01001109">
    <property type="protein sequence ID" value="KAG2901884.1"/>
    <property type="molecule type" value="Genomic_DNA"/>
</dbReference>
<protein>
    <submittedName>
        <fullName evidence="1">Uncharacterized protein</fullName>
    </submittedName>
</protein>
<sequence length="68" mass="7329">MQYSVSAGRLAGVKAACTDLFMSTHLAVGDDSADVNAISAFTVDKGNVGNILSSFSARLQTLWYKYMY</sequence>
<dbReference type="EMBL" id="RCMV01001363">
    <property type="protein sequence ID" value="KAG3208954.1"/>
    <property type="molecule type" value="Genomic_DNA"/>
</dbReference>
<evidence type="ECO:0000313" key="2">
    <source>
        <dbReference type="EMBL" id="KAG3208954.1"/>
    </source>
</evidence>
<organism evidence="1 3">
    <name type="scientific">Phytophthora cactorum</name>
    <dbReference type="NCBI Taxonomy" id="29920"/>
    <lineage>
        <taxon>Eukaryota</taxon>
        <taxon>Sar</taxon>
        <taxon>Stramenopiles</taxon>
        <taxon>Oomycota</taxon>
        <taxon>Peronosporomycetes</taxon>
        <taxon>Peronosporales</taxon>
        <taxon>Peronosporaceae</taxon>
        <taxon>Phytophthora</taxon>
    </lineage>
</organism>
<evidence type="ECO:0000313" key="1">
    <source>
        <dbReference type="EMBL" id="KAG2901884.1"/>
    </source>
</evidence>
<dbReference type="Proteomes" id="UP000760860">
    <property type="component" value="Unassembled WGS sequence"/>
</dbReference>
<name>A0A8T1BHM4_9STRA</name>
<proteinExistence type="predicted"/>
<dbReference type="Proteomes" id="UP000736787">
    <property type="component" value="Unassembled WGS sequence"/>
</dbReference>
<reference evidence="1" key="1">
    <citation type="submission" date="2018-10" db="EMBL/GenBank/DDBJ databases">
        <title>Effector identification in a new, highly contiguous assembly of the strawberry crown rot pathogen Phytophthora cactorum.</title>
        <authorList>
            <person name="Armitage A.D."/>
            <person name="Nellist C.F."/>
            <person name="Bates H."/>
            <person name="Vickerstaff R.J."/>
            <person name="Harrison R.J."/>
        </authorList>
    </citation>
    <scope>NUCLEOTIDE SEQUENCE</scope>
    <source>
        <strain evidence="1">4040</strain>
        <strain evidence="2">P421</strain>
    </source>
</reference>